<dbReference type="Pfam" id="PF07690">
    <property type="entry name" value="MFS_1"/>
    <property type="match status" value="1"/>
</dbReference>
<dbReference type="InterPro" id="IPR011701">
    <property type="entry name" value="MFS"/>
</dbReference>
<evidence type="ECO:0000256" key="5">
    <source>
        <dbReference type="ARBA" id="ARBA00023136"/>
    </source>
</evidence>
<dbReference type="Proteomes" id="UP000316196">
    <property type="component" value="Unassembled WGS sequence"/>
</dbReference>
<organism evidence="8 9">
    <name type="scientific">Propioniferax innocua</name>
    <dbReference type="NCBI Taxonomy" id="1753"/>
    <lineage>
        <taxon>Bacteria</taxon>
        <taxon>Bacillati</taxon>
        <taxon>Actinomycetota</taxon>
        <taxon>Actinomycetes</taxon>
        <taxon>Propionibacteriales</taxon>
        <taxon>Propionibacteriaceae</taxon>
        <taxon>Propioniferax</taxon>
    </lineage>
</organism>
<feature type="transmembrane region" description="Helical" evidence="7">
    <location>
        <begin position="34"/>
        <end position="53"/>
    </location>
</feature>
<keyword evidence="2" id="KW-0813">Transport</keyword>
<keyword evidence="5 7" id="KW-0472">Membrane</keyword>
<feature type="transmembrane region" description="Helical" evidence="7">
    <location>
        <begin position="169"/>
        <end position="189"/>
    </location>
</feature>
<feature type="transmembrane region" description="Helical" evidence="7">
    <location>
        <begin position="245"/>
        <end position="264"/>
    </location>
</feature>
<gene>
    <name evidence="8" type="ORF">FB460_1639</name>
</gene>
<dbReference type="PANTHER" id="PTHR12778:SF10">
    <property type="entry name" value="MAJOR FACILITATOR SUPERFAMILY DOMAIN-CONTAINING PROTEIN 3"/>
    <property type="match status" value="1"/>
</dbReference>
<feature type="region of interest" description="Disordered" evidence="6">
    <location>
        <begin position="1"/>
        <end position="27"/>
    </location>
</feature>
<keyword evidence="9" id="KW-1185">Reference proteome</keyword>
<dbReference type="InterPro" id="IPR004752">
    <property type="entry name" value="AmpG_permease/AT-1"/>
</dbReference>
<dbReference type="OrthoDB" id="9787815at2"/>
<sequence>MANTMTDVRGRTRGADGRADREHRRAPHRSAKRILPLVSSLYITQYLGVGFIYVGLTAMLRQRGVALESLAAMSLAGITWALKPLWAPLIDRFGRTRHGHYRTWLLVLQPLLALTGLGLVALPAPERNLGLLGVLIATYTFVSATQDIAADGLTARAVTDRTRPLANGIANAAQWLGNVFGGGIIVLVYDAFGWVAAMITLTTLSLLPLPMVLAHREKVSDAPVPGLAGAYSALMRVFAQPDGRVWGLLVMPLFLAGTTSAYGLLSPALADAGWGLDRLGWVLGMFLAAPAALASLVVGPCVTRFGRRNCLLVAGLVDALATLALLPLALGHAPLVPTMVALSVFVAAMAAASTVVYTVNMSMCRPGSEATDFTMLAAVAMVASYILGAALLYAAGTFGYHVVLVGCSILALSGTIVAVRHAAAADGSGASNENRRQGSAA</sequence>
<comment type="caution">
    <text evidence="8">The sequence shown here is derived from an EMBL/GenBank/DDBJ whole genome shotgun (WGS) entry which is preliminary data.</text>
</comment>
<dbReference type="InterPro" id="IPR036259">
    <property type="entry name" value="MFS_trans_sf"/>
</dbReference>
<dbReference type="AlphaFoldDB" id="A0A542ZBW3"/>
<feature type="transmembrane region" description="Helical" evidence="7">
    <location>
        <begin position="65"/>
        <end position="82"/>
    </location>
</feature>
<dbReference type="Gene3D" id="1.20.1250.20">
    <property type="entry name" value="MFS general substrate transporter like domains"/>
    <property type="match status" value="2"/>
</dbReference>
<evidence type="ECO:0000256" key="3">
    <source>
        <dbReference type="ARBA" id="ARBA00022692"/>
    </source>
</evidence>
<keyword evidence="4 7" id="KW-1133">Transmembrane helix</keyword>
<dbReference type="EMBL" id="VFOR01000002">
    <property type="protein sequence ID" value="TQL57797.1"/>
    <property type="molecule type" value="Genomic_DNA"/>
</dbReference>
<feature type="transmembrane region" description="Helical" evidence="7">
    <location>
        <begin position="373"/>
        <end position="394"/>
    </location>
</feature>
<reference evidence="8 9" key="1">
    <citation type="submission" date="2019-06" db="EMBL/GenBank/DDBJ databases">
        <title>Sequencing the genomes of 1000 actinobacteria strains.</title>
        <authorList>
            <person name="Klenk H.-P."/>
        </authorList>
    </citation>
    <scope>NUCLEOTIDE SEQUENCE [LARGE SCALE GENOMIC DNA]</scope>
    <source>
        <strain evidence="8 9">DSM 8251</strain>
    </source>
</reference>
<accession>A0A542ZBW3</accession>
<dbReference type="PANTHER" id="PTHR12778">
    <property type="entry name" value="SOLUTE CARRIER FAMILY 33 ACETYL-COA TRANSPORTER -RELATED"/>
    <property type="match status" value="1"/>
</dbReference>
<feature type="transmembrane region" description="Helical" evidence="7">
    <location>
        <begin position="400"/>
        <end position="419"/>
    </location>
</feature>
<dbReference type="GO" id="GO:0016020">
    <property type="term" value="C:membrane"/>
    <property type="evidence" value="ECO:0007669"/>
    <property type="project" value="UniProtKB-SubCell"/>
</dbReference>
<evidence type="ECO:0000256" key="2">
    <source>
        <dbReference type="ARBA" id="ARBA00022448"/>
    </source>
</evidence>
<evidence type="ECO:0000313" key="8">
    <source>
        <dbReference type="EMBL" id="TQL57797.1"/>
    </source>
</evidence>
<comment type="subcellular location">
    <subcellularLocation>
        <location evidence="1">Membrane</location>
        <topology evidence="1">Multi-pass membrane protein</topology>
    </subcellularLocation>
</comment>
<feature type="transmembrane region" description="Helical" evidence="7">
    <location>
        <begin position="279"/>
        <end position="298"/>
    </location>
</feature>
<name>A0A542ZBW3_9ACTN</name>
<feature type="transmembrane region" description="Helical" evidence="7">
    <location>
        <begin position="129"/>
        <end position="149"/>
    </location>
</feature>
<dbReference type="SUPFAM" id="SSF103473">
    <property type="entry name" value="MFS general substrate transporter"/>
    <property type="match status" value="1"/>
</dbReference>
<evidence type="ECO:0000313" key="9">
    <source>
        <dbReference type="Proteomes" id="UP000316196"/>
    </source>
</evidence>
<protein>
    <submittedName>
        <fullName evidence="8">MFS transporter</fullName>
    </submittedName>
</protein>
<evidence type="ECO:0000256" key="1">
    <source>
        <dbReference type="ARBA" id="ARBA00004141"/>
    </source>
</evidence>
<proteinExistence type="predicted"/>
<evidence type="ECO:0000256" key="7">
    <source>
        <dbReference type="SAM" id="Phobius"/>
    </source>
</evidence>
<feature type="compositionally biased region" description="Basic and acidic residues" evidence="6">
    <location>
        <begin position="8"/>
        <end position="23"/>
    </location>
</feature>
<dbReference type="RefSeq" id="WP_142093627.1">
    <property type="nucleotide sequence ID" value="NZ_BAAAMD010000004.1"/>
</dbReference>
<keyword evidence="3 7" id="KW-0812">Transmembrane</keyword>
<feature type="transmembrane region" description="Helical" evidence="7">
    <location>
        <begin position="336"/>
        <end position="361"/>
    </location>
</feature>
<evidence type="ECO:0000256" key="6">
    <source>
        <dbReference type="SAM" id="MobiDB-lite"/>
    </source>
</evidence>
<feature type="transmembrane region" description="Helical" evidence="7">
    <location>
        <begin position="195"/>
        <end position="214"/>
    </location>
</feature>
<feature type="transmembrane region" description="Helical" evidence="7">
    <location>
        <begin position="103"/>
        <end position="123"/>
    </location>
</feature>
<feature type="transmembrane region" description="Helical" evidence="7">
    <location>
        <begin position="310"/>
        <end position="330"/>
    </location>
</feature>
<evidence type="ECO:0000256" key="4">
    <source>
        <dbReference type="ARBA" id="ARBA00022989"/>
    </source>
</evidence>
<dbReference type="GO" id="GO:0022857">
    <property type="term" value="F:transmembrane transporter activity"/>
    <property type="evidence" value="ECO:0007669"/>
    <property type="project" value="InterPro"/>
</dbReference>